<dbReference type="AlphaFoldDB" id="A0AAE0GP19"/>
<accession>A0AAE0GP19</accession>
<feature type="transmembrane region" description="Helical" evidence="1">
    <location>
        <begin position="128"/>
        <end position="147"/>
    </location>
</feature>
<dbReference type="PANTHER" id="PTHR35473">
    <property type="entry name" value="1-ACYL-SN-GLYCEROL-3-PHOSPHATE ACYLTRANSFERASE"/>
    <property type="match status" value="1"/>
</dbReference>
<sequence length="266" mass="29409">MWTRYAPAHRCLSRGSVLATDKKSSLPPKTRAREIFSSCVPRSRPPKNDPGTQSKQSVILLSRRERGRPLIVKEELGLEVCKEGGLEACKDTPSSLLVDERQEGDAAADRDTAKLSAKVKPWKYERQGMTTIAVVLGLVAGGLAEQAGFGPDSLLELIVSWWTDSNIIERCAPLYILSLVPYLAFLWQLQRSKPQATGAMVFAFAFVLMFVVISTPVEMYSRIAYGQDIANVDSLHFFVQALITFTNFLIIIAFRGAIRNVTGGEN</sequence>
<evidence type="ECO:0000256" key="1">
    <source>
        <dbReference type="SAM" id="Phobius"/>
    </source>
</evidence>
<keyword evidence="1" id="KW-1133">Transmembrane helix</keyword>
<dbReference type="Proteomes" id="UP001190700">
    <property type="component" value="Unassembled WGS sequence"/>
</dbReference>
<organism evidence="2 3">
    <name type="scientific">Cymbomonas tetramitiformis</name>
    <dbReference type="NCBI Taxonomy" id="36881"/>
    <lineage>
        <taxon>Eukaryota</taxon>
        <taxon>Viridiplantae</taxon>
        <taxon>Chlorophyta</taxon>
        <taxon>Pyramimonadophyceae</taxon>
        <taxon>Pyramimonadales</taxon>
        <taxon>Pyramimonadaceae</taxon>
        <taxon>Cymbomonas</taxon>
    </lineage>
</organism>
<comment type="caution">
    <text evidence="2">The sequence shown here is derived from an EMBL/GenBank/DDBJ whole genome shotgun (WGS) entry which is preliminary data.</text>
</comment>
<reference evidence="2 3" key="1">
    <citation type="journal article" date="2015" name="Genome Biol. Evol.">
        <title>Comparative Genomics of a Bacterivorous Green Alga Reveals Evolutionary Causalities and Consequences of Phago-Mixotrophic Mode of Nutrition.</title>
        <authorList>
            <person name="Burns J.A."/>
            <person name="Paasch A."/>
            <person name="Narechania A."/>
            <person name="Kim E."/>
        </authorList>
    </citation>
    <scope>NUCLEOTIDE SEQUENCE [LARGE SCALE GENOMIC DNA]</scope>
    <source>
        <strain evidence="2 3">PLY_AMNH</strain>
    </source>
</reference>
<evidence type="ECO:0000313" key="3">
    <source>
        <dbReference type="Proteomes" id="UP001190700"/>
    </source>
</evidence>
<dbReference type="EMBL" id="LGRX02003747">
    <property type="protein sequence ID" value="KAK3281681.1"/>
    <property type="molecule type" value="Genomic_DNA"/>
</dbReference>
<feature type="transmembrane region" description="Helical" evidence="1">
    <location>
        <begin position="167"/>
        <end position="187"/>
    </location>
</feature>
<feature type="transmembrane region" description="Helical" evidence="1">
    <location>
        <begin position="237"/>
        <end position="258"/>
    </location>
</feature>
<keyword evidence="3" id="KW-1185">Reference proteome</keyword>
<dbReference type="InterPro" id="IPR021995">
    <property type="entry name" value="DUF3593"/>
</dbReference>
<proteinExistence type="predicted"/>
<keyword evidence="1" id="KW-0812">Transmembrane</keyword>
<dbReference type="PANTHER" id="PTHR35473:SF3">
    <property type="entry name" value="1-ACYL-SN-GLYCEROL-3-PHOSPHATE ACYLTRANSFERASE"/>
    <property type="match status" value="1"/>
</dbReference>
<protein>
    <submittedName>
        <fullName evidence="2">Uncharacterized protein</fullName>
    </submittedName>
</protein>
<gene>
    <name evidence="2" type="ORF">CYMTET_10541</name>
</gene>
<name>A0AAE0GP19_9CHLO</name>
<feature type="transmembrane region" description="Helical" evidence="1">
    <location>
        <begin position="199"/>
        <end position="217"/>
    </location>
</feature>
<dbReference type="Pfam" id="PF12159">
    <property type="entry name" value="DUF3593"/>
    <property type="match status" value="1"/>
</dbReference>
<keyword evidence="1" id="KW-0472">Membrane</keyword>
<evidence type="ECO:0000313" key="2">
    <source>
        <dbReference type="EMBL" id="KAK3281681.1"/>
    </source>
</evidence>